<proteinExistence type="predicted"/>
<keyword evidence="4 6" id="KW-1133">Transmembrane helix</keyword>
<accession>A0A7I8DGQ6</accession>
<name>A0A7I8DGQ6_9FIRM</name>
<evidence type="ECO:0000313" key="9">
    <source>
        <dbReference type="Proteomes" id="UP000515703"/>
    </source>
</evidence>
<reference evidence="8 9" key="1">
    <citation type="submission" date="2020-08" db="EMBL/GenBank/DDBJ databases">
        <title>Draft genome sequencing of an Anaerocolumna strain isolated from anoxic soil subjected to BSD treatment.</title>
        <authorList>
            <person name="Uek A."/>
            <person name="Tonouchi A."/>
        </authorList>
    </citation>
    <scope>NUCLEOTIDE SEQUENCE [LARGE SCALE GENOMIC DNA]</scope>
    <source>
        <strain evidence="8 9">CTTW</strain>
    </source>
</reference>
<dbReference type="GO" id="GO:0005886">
    <property type="term" value="C:plasma membrane"/>
    <property type="evidence" value="ECO:0007669"/>
    <property type="project" value="UniProtKB-SubCell"/>
</dbReference>
<dbReference type="RefSeq" id="WP_185258085.1">
    <property type="nucleotide sequence ID" value="NZ_AP023368.1"/>
</dbReference>
<dbReference type="Pfam" id="PF13396">
    <property type="entry name" value="PLDc_N"/>
    <property type="match status" value="1"/>
</dbReference>
<keyword evidence="2" id="KW-1003">Cell membrane</keyword>
<keyword evidence="5 6" id="KW-0472">Membrane</keyword>
<keyword evidence="3 6" id="KW-0812">Transmembrane</keyword>
<dbReference type="KEGG" id="acht:bsdcttw_07240"/>
<comment type="subcellular location">
    <subcellularLocation>
        <location evidence="1">Cell membrane</location>
        <topology evidence="1">Multi-pass membrane protein</topology>
    </subcellularLocation>
</comment>
<evidence type="ECO:0000259" key="7">
    <source>
        <dbReference type="Pfam" id="PF13396"/>
    </source>
</evidence>
<evidence type="ECO:0000313" key="8">
    <source>
        <dbReference type="EMBL" id="BCJ97683.1"/>
    </source>
</evidence>
<gene>
    <name evidence="8" type="ORF">bsdcttw_07240</name>
</gene>
<evidence type="ECO:0000256" key="5">
    <source>
        <dbReference type="ARBA" id="ARBA00023136"/>
    </source>
</evidence>
<evidence type="ECO:0000256" key="4">
    <source>
        <dbReference type="ARBA" id="ARBA00022989"/>
    </source>
</evidence>
<dbReference type="InterPro" id="IPR027379">
    <property type="entry name" value="CLS_N"/>
</dbReference>
<dbReference type="EMBL" id="AP023368">
    <property type="protein sequence ID" value="BCJ97683.1"/>
    <property type="molecule type" value="Genomic_DNA"/>
</dbReference>
<reference evidence="8 9" key="2">
    <citation type="submission" date="2020-08" db="EMBL/GenBank/DDBJ databases">
        <authorList>
            <person name="Ueki A."/>
            <person name="Tonouchi A."/>
        </authorList>
    </citation>
    <scope>NUCLEOTIDE SEQUENCE [LARGE SCALE GENOMIC DNA]</scope>
    <source>
        <strain evidence="8 9">CTTW</strain>
    </source>
</reference>
<keyword evidence="9" id="KW-1185">Reference proteome</keyword>
<feature type="transmembrane region" description="Helical" evidence="6">
    <location>
        <begin position="12"/>
        <end position="32"/>
    </location>
</feature>
<dbReference type="AlphaFoldDB" id="A0A7I8DGQ6"/>
<evidence type="ECO:0000256" key="2">
    <source>
        <dbReference type="ARBA" id="ARBA00022475"/>
    </source>
</evidence>
<feature type="transmembrane region" description="Helical" evidence="6">
    <location>
        <begin position="44"/>
        <end position="64"/>
    </location>
</feature>
<sequence>MNSLNQLKEYLPFIIPLLAVQFCLMITALVHIFRHNSYRFGNRILWIIITVGINTLGPILYFTIGRGEE</sequence>
<organism evidence="8 9">
    <name type="scientific">Anaerocolumna chitinilytica</name>
    <dbReference type="NCBI Taxonomy" id="1727145"/>
    <lineage>
        <taxon>Bacteria</taxon>
        <taxon>Bacillati</taxon>
        <taxon>Bacillota</taxon>
        <taxon>Clostridia</taxon>
        <taxon>Lachnospirales</taxon>
        <taxon>Lachnospiraceae</taxon>
        <taxon>Anaerocolumna</taxon>
    </lineage>
</organism>
<dbReference type="Proteomes" id="UP000515703">
    <property type="component" value="Chromosome"/>
</dbReference>
<protein>
    <recommendedName>
        <fullName evidence="7">Cardiolipin synthase N-terminal domain-containing protein</fullName>
    </recommendedName>
</protein>
<evidence type="ECO:0000256" key="3">
    <source>
        <dbReference type="ARBA" id="ARBA00022692"/>
    </source>
</evidence>
<evidence type="ECO:0000256" key="6">
    <source>
        <dbReference type="SAM" id="Phobius"/>
    </source>
</evidence>
<evidence type="ECO:0000256" key="1">
    <source>
        <dbReference type="ARBA" id="ARBA00004651"/>
    </source>
</evidence>
<feature type="domain" description="Cardiolipin synthase N-terminal" evidence="7">
    <location>
        <begin position="24"/>
        <end position="66"/>
    </location>
</feature>